<sequence>MSSLVSCGSMAKQSTPTVAMAESVCPVEIGCVKVEAILCGILSNALIWSIGTEAELTS</sequence>
<accession>A0A0E9PBY0</accession>
<name>A0A0E9PBY0_ANGAN</name>
<reference evidence="1" key="1">
    <citation type="submission" date="2014-11" db="EMBL/GenBank/DDBJ databases">
        <authorList>
            <person name="Amaro Gonzalez C."/>
        </authorList>
    </citation>
    <scope>NUCLEOTIDE SEQUENCE</scope>
</reference>
<organism evidence="1">
    <name type="scientific">Anguilla anguilla</name>
    <name type="common">European freshwater eel</name>
    <name type="synonym">Muraena anguilla</name>
    <dbReference type="NCBI Taxonomy" id="7936"/>
    <lineage>
        <taxon>Eukaryota</taxon>
        <taxon>Metazoa</taxon>
        <taxon>Chordata</taxon>
        <taxon>Craniata</taxon>
        <taxon>Vertebrata</taxon>
        <taxon>Euteleostomi</taxon>
        <taxon>Actinopterygii</taxon>
        <taxon>Neopterygii</taxon>
        <taxon>Teleostei</taxon>
        <taxon>Anguilliformes</taxon>
        <taxon>Anguillidae</taxon>
        <taxon>Anguilla</taxon>
    </lineage>
</organism>
<proteinExistence type="predicted"/>
<dbReference type="AlphaFoldDB" id="A0A0E9PBY0"/>
<evidence type="ECO:0000313" key="1">
    <source>
        <dbReference type="EMBL" id="JAH01328.1"/>
    </source>
</evidence>
<protein>
    <submittedName>
        <fullName evidence="1">Uncharacterized protein</fullName>
    </submittedName>
</protein>
<dbReference type="EMBL" id="GBXM01107249">
    <property type="protein sequence ID" value="JAH01328.1"/>
    <property type="molecule type" value="Transcribed_RNA"/>
</dbReference>
<reference evidence="1" key="2">
    <citation type="journal article" date="2015" name="Fish Shellfish Immunol.">
        <title>Early steps in the European eel (Anguilla anguilla)-Vibrio vulnificus interaction in the gills: Role of the RtxA13 toxin.</title>
        <authorList>
            <person name="Callol A."/>
            <person name="Pajuelo D."/>
            <person name="Ebbesson L."/>
            <person name="Teles M."/>
            <person name="MacKenzie S."/>
            <person name="Amaro C."/>
        </authorList>
    </citation>
    <scope>NUCLEOTIDE SEQUENCE</scope>
</reference>